<dbReference type="InterPro" id="IPR001214">
    <property type="entry name" value="SET_dom"/>
</dbReference>
<dbReference type="GO" id="GO:0032259">
    <property type="term" value="P:methylation"/>
    <property type="evidence" value="ECO:0007669"/>
    <property type="project" value="UniProtKB-KW"/>
</dbReference>
<name>A0A0L0SW30_ALLM3</name>
<dbReference type="InterPro" id="IPR006560">
    <property type="entry name" value="AWS_dom"/>
</dbReference>
<evidence type="ECO:0000259" key="9">
    <source>
        <dbReference type="PROSITE" id="PS51215"/>
    </source>
</evidence>
<dbReference type="GO" id="GO:0042054">
    <property type="term" value="F:histone methyltransferase activity"/>
    <property type="evidence" value="ECO:0007669"/>
    <property type="project" value="InterPro"/>
</dbReference>
<dbReference type="InterPro" id="IPR046341">
    <property type="entry name" value="SET_dom_sf"/>
</dbReference>
<dbReference type="Pfam" id="PF00856">
    <property type="entry name" value="SET"/>
    <property type="match status" value="1"/>
</dbReference>
<keyword evidence="7" id="KW-0539">Nucleus</keyword>
<dbReference type="PROSITE" id="PS50280">
    <property type="entry name" value="SET"/>
    <property type="match status" value="1"/>
</dbReference>
<keyword evidence="11" id="KW-1185">Reference proteome</keyword>
<dbReference type="Pfam" id="PF17907">
    <property type="entry name" value="AWS"/>
    <property type="match status" value="1"/>
</dbReference>
<evidence type="ECO:0008006" key="12">
    <source>
        <dbReference type="Google" id="ProtNLM"/>
    </source>
</evidence>
<comment type="subcellular location">
    <subcellularLocation>
        <location evidence="2">Chromosome</location>
    </subcellularLocation>
    <subcellularLocation>
        <location evidence="1">Nucleus</location>
    </subcellularLocation>
</comment>
<dbReference type="OrthoDB" id="422362at2759"/>
<dbReference type="PROSITE" id="PS51215">
    <property type="entry name" value="AWS"/>
    <property type="match status" value="1"/>
</dbReference>
<reference evidence="10 11" key="1">
    <citation type="submission" date="2009-11" db="EMBL/GenBank/DDBJ databases">
        <title>Annotation of Allomyces macrogynus ATCC 38327.</title>
        <authorList>
            <consortium name="The Broad Institute Genome Sequencing Platform"/>
            <person name="Russ C."/>
            <person name="Cuomo C."/>
            <person name="Burger G."/>
            <person name="Gray M.W."/>
            <person name="Holland P.W.H."/>
            <person name="King N."/>
            <person name="Lang F.B.F."/>
            <person name="Roger A.J."/>
            <person name="Ruiz-Trillo I."/>
            <person name="Young S.K."/>
            <person name="Zeng Q."/>
            <person name="Gargeya S."/>
            <person name="Fitzgerald M."/>
            <person name="Haas B."/>
            <person name="Abouelleil A."/>
            <person name="Alvarado L."/>
            <person name="Arachchi H.M."/>
            <person name="Berlin A."/>
            <person name="Chapman S.B."/>
            <person name="Gearin G."/>
            <person name="Goldberg J."/>
            <person name="Griggs A."/>
            <person name="Gujja S."/>
            <person name="Hansen M."/>
            <person name="Heiman D."/>
            <person name="Howarth C."/>
            <person name="Larimer J."/>
            <person name="Lui A."/>
            <person name="MacDonald P.J.P."/>
            <person name="McCowen C."/>
            <person name="Montmayeur A."/>
            <person name="Murphy C."/>
            <person name="Neiman D."/>
            <person name="Pearson M."/>
            <person name="Priest M."/>
            <person name="Roberts A."/>
            <person name="Saif S."/>
            <person name="Shea T."/>
            <person name="Sisk P."/>
            <person name="Stolte C."/>
            <person name="Sykes S."/>
            <person name="Wortman J."/>
            <person name="Nusbaum C."/>
            <person name="Birren B."/>
        </authorList>
    </citation>
    <scope>NUCLEOTIDE SEQUENCE [LARGE SCALE GENOMIC DNA]</scope>
    <source>
        <strain evidence="10 11">ATCC 38327</strain>
    </source>
</reference>
<gene>
    <name evidence="10" type="ORF">AMAG_11220</name>
</gene>
<feature type="domain" description="SET" evidence="8">
    <location>
        <begin position="100"/>
        <end position="189"/>
    </location>
</feature>
<evidence type="ECO:0000256" key="5">
    <source>
        <dbReference type="ARBA" id="ARBA00022679"/>
    </source>
</evidence>
<organism evidence="10 11">
    <name type="scientific">Allomyces macrogynus (strain ATCC 38327)</name>
    <name type="common">Allomyces javanicus var. macrogynus</name>
    <dbReference type="NCBI Taxonomy" id="578462"/>
    <lineage>
        <taxon>Eukaryota</taxon>
        <taxon>Fungi</taxon>
        <taxon>Fungi incertae sedis</taxon>
        <taxon>Blastocladiomycota</taxon>
        <taxon>Blastocladiomycetes</taxon>
        <taxon>Blastocladiales</taxon>
        <taxon>Blastocladiaceae</taxon>
        <taxon>Allomyces</taxon>
    </lineage>
</organism>
<dbReference type="GO" id="GO:0005634">
    <property type="term" value="C:nucleus"/>
    <property type="evidence" value="ECO:0007669"/>
    <property type="project" value="UniProtKB-SubCell"/>
</dbReference>
<evidence type="ECO:0000256" key="6">
    <source>
        <dbReference type="ARBA" id="ARBA00022691"/>
    </source>
</evidence>
<dbReference type="SUPFAM" id="SSF82199">
    <property type="entry name" value="SET domain"/>
    <property type="match status" value="1"/>
</dbReference>
<dbReference type="SMART" id="SM00317">
    <property type="entry name" value="SET"/>
    <property type="match status" value="1"/>
</dbReference>
<keyword evidence="6" id="KW-0949">S-adenosyl-L-methionine</keyword>
<reference evidence="11" key="2">
    <citation type="submission" date="2009-11" db="EMBL/GenBank/DDBJ databases">
        <title>The Genome Sequence of Allomyces macrogynus strain ATCC 38327.</title>
        <authorList>
            <consortium name="The Broad Institute Genome Sequencing Platform"/>
            <person name="Russ C."/>
            <person name="Cuomo C."/>
            <person name="Shea T."/>
            <person name="Young S.K."/>
            <person name="Zeng Q."/>
            <person name="Koehrsen M."/>
            <person name="Haas B."/>
            <person name="Borodovsky M."/>
            <person name="Guigo R."/>
            <person name="Alvarado L."/>
            <person name="Berlin A."/>
            <person name="Borenstein D."/>
            <person name="Chen Z."/>
            <person name="Engels R."/>
            <person name="Freedman E."/>
            <person name="Gellesch M."/>
            <person name="Goldberg J."/>
            <person name="Griggs A."/>
            <person name="Gujja S."/>
            <person name="Heiman D."/>
            <person name="Hepburn T."/>
            <person name="Howarth C."/>
            <person name="Jen D."/>
            <person name="Larson L."/>
            <person name="Lewis B."/>
            <person name="Mehta T."/>
            <person name="Park D."/>
            <person name="Pearson M."/>
            <person name="Roberts A."/>
            <person name="Saif S."/>
            <person name="Shenoy N."/>
            <person name="Sisk P."/>
            <person name="Stolte C."/>
            <person name="Sykes S."/>
            <person name="Walk T."/>
            <person name="White J."/>
            <person name="Yandava C."/>
            <person name="Burger G."/>
            <person name="Gray M.W."/>
            <person name="Holland P.W.H."/>
            <person name="King N."/>
            <person name="Lang F.B.F."/>
            <person name="Roger A.J."/>
            <person name="Ruiz-Trillo I."/>
            <person name="Lander E."/>
            <person name="Nusbaum C."/>
        </authorList>
    </citation>
    <scope>NUCLEOTIDE SEQUENCE [LARGE SCALE GENOMIC DNA]</scope>
    <source>
        <strain evidence="11">ATCC 38327</strain>
    </source>
</reference>
<dbReference type="STRING" id="578462.A0A0L0SW30"/>
<evidence type="ECO:0000313" key="10">
    <source>
        <dbReference type="EMBL" id="KNE66722.1"/>
    </source>
</evidence>
<evidence type="ECO:0000256" key="1">
    <source>
        <dbReference type="ARBA" id="ARBA00004123"/>
    </source>
</evidence>
<keyword evidence="3" id="KW-0158">Chromosome</keyword>
<dbReference type="EMBL" id="GG745351">
    <property type="protein sequence ID" value="KNE66722.1"/>
    <property type="molecule type" value="Genomic_DNA"/>
</dbReference>
<dbReference type="VEuPathDB" id="FungiDB:AMAG_11220"/>
<keyword evidence="4" id="KW-0489">Methyltransferase</keyword>
<accession>A0A0L0SW30</accession>
<dbReference type="eggNOG" id="KOG4442">
    <property type="taxonomic scope" value="Eukaryota"/>
</dbReference>
<dbReference type="InterPro" id="IPR050777">
    <property type="entry name" value="SET2_Histone-Lys_MeTrsfase"/>
</dbReference>
<dbReference type="GO" id="GO:0005694">
    <property type="term" value="C:chromosome"/>
    <property type="evidence" value="ECO:0007669"/>
    <property type="project" value="UniProtKB-SubCell"/>
</dbReference>
<sequence length="189" mass="20768">MPLTTDARLPPPRTDAERAALATFELLTESVITRPALGRAEGAGDYPCMCRYNPDADPLATACGPHAQCINRQLFVECVPGVCPVGKKCQNRRILTRQSAAVEVVQTAQKGFGLRALEALPAGAFVLEYTGEVISRSMFLRRAKAYSALGHRHFYFMSLQKDEIIDAQRKGGLARFINHSCNPNCETQK</sequence>
<evidence type="ECO:0000259" key="8">
    <source>
        <dbReference type="PROSITE" id="PS50280"/>
    </source>
</evidence>
<dbReference type="Proteomes" id="UP000054350">
    <property type="component" value="Unassembled WGS sequence"/>
</dbReference>
<feature type="domain" description="AWS" evidence="9">
    <location>
        <begin position="43"/>
        <end position="98"/>
    </location>
</feature>
<dbReference type="OMA" id="MELTINY"/>
<proteinExistence type="predicted"/>
<evidence type="ECO:0000256" key="7">
    <source>
        <dbReference type="ARBA" id="ARBA00023242"/>
    </source>
</evidence>
<keyword evidence="5" id="KW-0808">Transferase</keyword>
<evidence type="ECO:0000313" key="11">
    <source>
        <dbReference type="Proteomes" id="UP000054350"/>
    </source>
</evidence>
<protein>
    <recommendedName>
        <fullName evidence="12">SET domain-containing protein</fullName>
    </recommendedName>
</protein>
<evidence type="ECO:0000256" key="3">
    <source>
        <dbReference type="ARBA" id="ARBA00022454"/>
    </source>
</evidence>
<dbReference type="SMART" id="SM00570">
    <property type="entry name" value="AWS"/>
    <property type="match status" value="1"/>
</dbReference>
<evidence type="ECO:0000256" key="4">
    <source>
        <dbReference type="ARBA" id="ARBA00022603"/>
    </source>
</evidence>
<dbReference type="Gene3D" id="2.170.270.10">
    <property type="entry name" value="SET domain"/>
    <property type="match status" value="1"/>
</dbReference>
<evidence type="ECO:0000256" key="2">
    <source>
        <dbReference type="ARBA" id="ARBA00004286"/>
    </source>
</evidence>
<dbReference type="PANTHER" id="PTHR22884">
    <property type="entry name" value="SET DOMAIN PROTEINS"/>
    <property type="match status" value="1"/>
</dbReference>
<dbReference type="AlphaFoldDB" id="A0A0L0SW30"/>